<dbReference type="Proteomes" id="UP001498398">
    <property type="component" value="Unassembled WGS sequence"/>
</dbReference>
<evidence type="ECO:0000256" key="1">
    <source>
        <dbReference type="SAM" id="MobiDB-lite"/>
    </source>
</evidence>
<accession>A0ABR1IP10</accession>
<reference evidence="3 4" key="1">
    <citation type="submission" date="2024-01" db="EMBL/GenBank/DDBJ databases">
        <title>A draft genome for the cacao thread blight pathogen Marasmiellus scandens.</title>
        <authorList>
            <person name="Baruah I.K."/>
            <person name="Leung J."/>
            <person name="Bukari Y."/>
            <person name="Amoako-Attah I."/>
            <person name="Meinhardt L.W."/>
            <person name="Bailey B.A."/>
            <person name="Cohen S.P."/>
        </authorList>
    </citation>
    <scope>NUCLEOTIDE SEQUENCE [LARGE SCALE GENOMIC DNA]</scope>
    <source>
        <strain evidence="3 4">GH-19</strain>
    </source>
</reference>
<feature type="region of interest" description="Disordered" evidence="1">
    <location>
        <begin position="84"/>
        <end position="129"/>
    </location>
</feature>
<evidence type="ECO:0000313" key="3">
    <source>
        <dbReference type="EMBL" id="KAK7437600.1"/>
    </source>
</evidence>
<sequence length="129" mass="14031">MLRTLVALCLLCIIQNVFIVSASPADLSKRDTNACPYPFPYSEGRRSLDSRGTGNGLSFKGLQWIWSGDTSVGTRAFRKTIDTSQGNQIPCNETGLVSGSENSKLINDEMMKPNSAKSNELKGVSRGQK</sequence>
<keyword evidence="2" id="KW-0732">Signal</keyword>
<feature type="chain" id="PRO_5046694924" evidence="2">
    <location>
        <begin position="23"/>
        <end position="129"/>
    </location>
</feature>
<feature type="compositionally biased region" description="Polar residues" evidence="1">
    <location>
        <begin position="84"/>
        <end position="105"/>
    </location>
</feature>
<gene>
    <name evidence="3" type="ORF">VKT23_018499</name>
</gene>
<dbReference type="EMBL" id="JBANRG010000084">
    <property type="protein sequence ID" value="KAK7437600.1"/>
    <property type="molecule type" value="Genomic_DNA"/>
</dbReference>
<feature type="signal peptide" evidence="2">
    <location>
        <begin position="1"/>
        <end position="22"/>
    </location>
</feature>
<keyword evidence="4" id="KW-1185">Reference proteome</keyword>
<protein>
    <submittedName>
        <fullName evidence="3">Uncharacterized protein</fullName>
    </submittedName>
</protein>
<evidence type="ECO:0000256" key="2">
    <source>
        <dbReference type="SAM" id="SignalP"/>
    </source>
</evidence>
<comment type="caution">
    <text evidence="3">The sequence shown here is derived from an EMBL/GenBank/DDBJ whole genome shotgun (WGS) entry which is preliminary data.</text>
</comment>
<organism evidence="3 4">
    <name type="scientific">Marasmiellus scandens</name>
    <dbReference type="NCBI Taxonomy" id="2682957"/>
    <lineage>
        <taxon>Eukaryota</taxon>
        <taxon>Fungi</taxon>
        <taxon>Dikarya</taxon>
        <taxon>Basidiomycota</taxon>
        <taxon>Agaricomycotina</taxon>
        <taxon>Agaricomycetes</taxon>
        <taxon>Agaricomycetidae</taxon>
        <taxon>Agaricales</taxon>
        <taxon>Marasmiineae</taxon>
        <taxon>Omphalotaceae</taxon>
        <taxon>Marasmiellus</taxon>
    </lineage>
</organism>
<evidence type="ECO:0000313" key="4">
    <source>
        <dbReference type="Proteomes" id="UP001498398"/>
    </source>
</evidence>
<proteinExistence type="predicted"/>
<name>A0ABR1IP10_9AGAR</name>